<dbReference type="HOGENOM" id="CLU_2119104_0_0_5"/>
<feature type="transmembrane region" description="Helical" evidence="1">
    <location>
        <begin position="91"/>
        <end position="111"/>
    </location>
</feature>
<proteinExistence type="predicted"/>
<name>A0A060HZA3_RHIET</name>
<dbReference type="AlphaFoldDB" id="A0A060HZA3"/>
<dbReference type="EMBL" id="CP006986">
    <property type="protein sequence ID" value="AIC26902.1"/>
    <property type="molecule type" value="Genomic_DNA"/>
</dbReference>
<dbReference type="Proteomes" id="UP000027180">
    <property type="component" value="Chromosome"/>
</dbReference>
<dbReference type="KEGG" id="rei:IE4771_CH01777"/>
<accession>A0A060HZA3</accession>
<keyword evidence="1" id="KW-0472">Membrane</keyword>
<keyword evidence="1" id="KW-1133">Transmembrane helix</keyword>
<organism evidence="2 3">
    <name type="scientific">Rhizobium etli bv. mimosae str. IE4771</name>
    <dbReference type="NCBI Taxonomy" id="1432050"/>
    <lineage>
        <taxon>Bacteria</taxon>
        <taxon>Pseudomonadati</taxon>
        <taxon>Pseudomonadota</taxon>
        <taxon>Alphaproteobacteria</taxon>
        <taxon>Hyphomicrobiales</taxon>
        <taxon>Rhizobiaceae</taxon>
        <taxon>Rhizobium/Agrobacterium group</taxon>
        <taxon>Rhizobium</taxon>
    </lineage>
</organism>
<reference evidence="2 3" key="1">
    <citation type="submission" date="2013-12" db="EMBL/GenBank/DDBJ databases">
        <title>Complete genome sequence of Rhizobium etli bv. mimosae IE4771.</title>
        <authorList>
            <person name="Bustos P."/>
            <person name="Santamaria R.I."/>
            <person name="Lozano L."/>
            <person name="Ormeno-Orrillo E."/>
            <person name="Rogel M.A."/>
            <person name="Romero D."/>
            <person name="Cevallos M.A."/>
            <person name="Martinez-Romero E."/>
            <person name="Gonzalez V."/>
        </authorList>
    </citation>
    <scope>NUCLEOTIDE SEQUENCE [LARGE SCALE GENOMIC DNA]</scope>
    <source>
        <strain evidence="2 3">IE4771</strain>
    </source>
</reference>
<evidence type="ECO:0000313" key="3">
    <source>
        <dbReference type="Proteomes" id="UP000027180"/>
    </source>
</evidence>
<gene>
    <name evidence="2" type="ORF">IE4771_CH01777</name>
</gene>
<protein>
    <submittedName>
        <fullName evidence="2">Uncharacterized protein</fullName>
    </submittedName>
</protein>
<sequence>MFLAPGLDRYRKDGSGHHFPTLCFEICANRLYAISIFSPLAPNGFPIAAGSRLSPSLQGSNAMRNILSTAFQPLRIRRIRRGSRQMREKRTAWVLIVFSVLLACVELYIVYAAL</sequence>
<evidence type="ECO:0000256" key="1">
    <source>
        <dbReference type="SAM" id="Phobius"/>
    </source>
</evidence>
<evidence type="ECO:0000313" key="2">
    <source>
        <dbReference type="EMBL" id="AIC26902.1"/>
    </source>
</evidence>
<keyword evidence="1" id="KW-0812">Transmembrane</keyword>